<organism evidence="4 5">
    <name type="scientific">Fannyhessea vaginae DSM 15829</name>
    <dbReference type="NCBI Taxonomy" id="525256"/>
    <lineage>
        <taxon>Bacteria</taxon>
        <taxon>Bacillati</taxon>
        <taxon>Actinomycetota</taxon>
        <taxon>Coriobacteriia</taxon>
        <taxon>Coriobacteriales</taxon>
        <taxon>Atopobiaceae</taxon>
        <taxon>Fannyhessea</taxon>
    </lineage>
</organism>
<comment type="function">
    <text evidence="3">Catalyzes the formation of 4-diphosphocytidyl-2-C-methyl-D-erythritol from CTP and 2-C-methyl-D-erythritol 4-phosphate (MEP).</text>
</comment>
<feature type="site" description="Positions MEP for the nucleophilic attack" evidence="3">
    <location>
        <position position="159"/>
    </location>
</feature>
<dbReference type="PANTHER" id="PTHR32125:SF4">
    <property type="entry name" value="2-C-METHYL-D-ERYTHRITOL 4-PHOSPHATE CYTIDYLYLTRANSFERASE, CHLOROPLASTIC"/>
    <property type="match status" value="1"/>
</dbReference>
<feature type="site" description="Transition state stabilizer" evidence="3">
    <location>
        <position position="17"/>
    </location>
</feature>
<dbReference type="CDD" id="cd02516">
    <property type="entry name" value="CDP-ME_synthetase"/>
    <property type="match status" value="1"/>
</dbReference>
<name>F1T3I2_9ACTN</name>
<dbReference type="OrthoDB" id="9802561at2"/>
<dbReference type="GO" id="GO:0050518">
    <property type="term" value="F:2-C-methyl-D-erythritol 4-phosphate cytidylyltransferase activity"/>
    <property type="evidence" value="ECO:0007669"/>
    <property type="project" value="UniProtKB-UniRule"/>
</dbReference>
<dbReference type="GeneID" id="93210980"/>
<feature type="site" description="Positions MEP for the nucleophilic attack" evidence="3">
    <location>
        <position position="215"/>
    </location>
</feature>
<gene>
    <name evidence="3 4" type="primary">ispD</name>
    <name evidence="4" type="ORF">HMPREF0091_10223</name>
</gene>
<dbReference type="SUPFAM" id="SSF53448">
    <property type="entry name" value="Nucleotide-diphospho-sugar transferases"/>
    <property type="match status" value="1"/>
</dbReference>
<dbReference type="Gene3D" id="3.90.550.10">
    <property type="entry name" value="Spore Coat Polysaccharide Biosynthesis Protein SpsA, Chain A"/>
    <property type="match status" value="1"/>
</dbReference>
<sequence length="238" mass="26104">MTADTCAVIASGGTGSRFGDPCGKQYTTLCGYPISYWAIRAFVEAPSVGCIVIVCAAERQSEMEKRVVCHLHTQKPIVFAHAGATRQLSVYEGLCHVPSTFNFVAIHDGARPLIKVDTIEACINKLRTTPHIAGAICAFPVSDTLKTVDGTRIISTPNRALFWSAQTPQVFRREIICKAHEYALTHKRSVTDDASVVEQMFGDVVCVESPRDNIKITLPEDFAVAKTLLEQRFNTQDS</sequence>
<dbReference type="Proteomes" id="UP000005947">
    <property type="component" value="Unassembled WGS sequence"/>
</dbReference>
<comment type="similarity">
    <text evidence="3">Belongs to the IspD/TarI cytidylyltransferase family. IspD subfamily.</text>
</comment>
<comment type="pathway">
    <text evidence="3">Isoprenoid biosynthesis; isopentenyl diphosphate biosynthesis via DXP pathway; isopentenyl diphosphate from 1-deoxy-D-xylulose 5-phosphate: step 2/6.</text>
</comment>
<dbReference type="HAMAP" id="MF_00108">
    <property type="entry name" value="IspD"/>
    <property type="match status" value="1"/>
</dbReference>
<dbReference type="eggNOG" id="COG1211">
    <property type="taxonomic scope" value="Bacteria"/>
</dbReference>
<dbReference type="RefSeq" id="WP_006302335.1">
    <property type="nucleotide sequence ID" value="NZ_ACGK02000001.1"/>
</dbReference>
<dbReference type="NCBIfam" id="TIGR00453">
    <property type="entry name" value="ispD"/>
    <property type="match status" value="1"/>
</dbReference>
<dbReference type="InterPro" id="IPR050088">
    <property type="entry name" value="IspD/TarI_cytidylyltransf_bact"/>
</dbReference>
<accession>F1T3I2</accession>
<dbReference type="AlphaFoldDB" id="F1T3I2"/>
<dbReference type="GO" id="GO:0019288">
    <property type="term" value="P:isopentenyl diphosphate biosynthetic process, methylerythritol 4-phosphate pathway"/>
    <property type="evidence" value="ECO:0007669"/>
    <property type="project" value="UniProtKB-UniRule"/>
</dbReference>
<dbReference type="InterPro" id="IPR034683">
    <property type="entry name" value="IspD/TarI"/>
</dbReference>
<reference evidence="4 5" key="1">
    <citation type="submission" date="2011-02" db="EMBL/GenBank/DDBJ databases">
        <authorList>
            <person name="Muzny D."/>
            <person name="Qin X."/>
            <person name="Buhay C."/>
            <person name="Dugan-Rocha S."/>
            <person name="Ding Y."/>
            <person name="Chen G."/>
            <person name="Hawes A."/>
            <person name="Holder M."/>
            <person name="Jhangiani S."/>
            <person name="Johnson A."/>
            <person name="Khan Z."/>
            <person name="Li Z."/>
            <person name="Liu W."/>
            <person name="Liu X."/>
            <person name="Perez L."/>
            <person name="Shen H."/>
            <person name="Wang Q."/>
            <person name="Watt J."/>
            <person name="Xi L."/>
            <person name="Xin Y."/>
            <person name="Zhou J."/>
            <person name="Deng J."/>
            <person name="Jiang H."/>
            <person name="Liu Y."/>
            <person name="Qu J."/>
            <person name="Song X.-Z."/>
            <person name="Zhang L."/>
            <person name="Villasana D."/>
            <person name="Johnson A."/>
            <person name="Liu J."/>
            <person name="Liyanage D."/>
            <person name="Lorensuhewa L."/>
            <person name="Robinson T."/>
            <person name="Song A."/>
            <person name="Song B.-B."/>
            <person name="Dinh H."/>
            <person name="Thornton R."/>
            <person name="Coyle M."/>
            <person name="Francisco L."/>
            <person name="Jackson L."/>
            <person name="Javaid M."/>
            <person name="Korchina V."/>
            <person name="Kovar C."/>
            <person name="Mata R."/>
            <person name="Mathew T."/>
            <person name="Ngo R."/>
            <person name="Nguyen L."/>
            <person name="Nguyen N."/>
            <person name="Okwuonu G."/>
            <person name="Ongeri F."/>
            <person name="Pham C."/>
            <person name="Simmons D."/>
            <person name="Wilczek-Boney K."/>
            <person name="Hale W."/>
            <person name="Jakkamsetti A."/>
            <person name="Pham P."/>
            <person name="Ruth R."/>
            <person name="San Lucas F."/>
            <person name="Warren J."/>
            <person name="Zhang J."/>
            <person name="Zhao Z."/>
            <person name="Zhou C."/>
            <person name="Zhu D."/>
            <person name="Lee S."/>
            <person name="Bess C."/>
            <person name="Blankenburg K."/>
            <person name="Forbes L."/>
            <person name="Fu Q."/>
            <person name="Gubbala S."/>
            <person name="Hirani K."/>
            <person name="Jayaseelan J.C."/>
            <person name="Lara F."/>
            <person name="Munidasa M."/>
            <person name="Palculict T."/>
            <person name="Patil S."/>
            <person name="Pu L.-L."/>
            <person name="Saada N."/>
            <person name="Tang L."/>
            <person name="Weissenberger G."/>
            <person name="Zhu Y."/>
            <person name="Hemphill L."/>
            <person name="Shang Y."/>
            <person name="Youmans B."/>
            <person name="Ayvaz T."/>
            <person name="Ross M."/>
            <person name="Santibanez J."/>
            <person name="Aqrawi P."/>
            <person name="Gross S."/>
            <person name="Joshi V."/>
            <person name="Fowler G."/>
            <person name="Nazareth L."/>
            <person name="Reid J."/>
            <person name="Worley K."/>
            <person name="Petrosino J."/>
            <person name="Highlander S."/>
            <person name="Gibbs R."/>
        </authorList>
    </citation>
    <scope>NUCLEOTIDE SEQUENCE [LARGE SCALE GENOMIC DNA]</scope>
    <source>
        <strain evidence="4 5">DSM 15829</strain>
    </source>
</reference>
<evidence type="ECO:0000256" key="3">
    <source>
        <dbReference type="HAMAP-Rule" id="MF_00108"/>
    </source>
</evidence>
<dbReference type="InterPro" id="IPR029044">
    <property type="entry name" value="Nucleotide-diphossugar_trans"/>
</dbReference>
<evidence type="ECO:0000256" key="1">
    <source>
        <dbReference type="ARBA" id="ARBA00022679"/>
    </source>
</evidence>
<dbReference type="UniPathway" id="UPA00056">
    <property type="reaction ID" value="UER00093"/>
</dbReference>
<dbReference type="FunFam" id="3.90.550.10:FF:000003">
    <property type="entry name" value="2-C-methyl-D-erythritol 4-phosphate cytidylyltransferase"/>
    <property type="match status" value="1"/>
</dbReference>
<keyword evidence="1 3" id="KW-0808">Transferase</keyword>
<proteinExistence type="inferred from homology"/>
<evidence type="ECO:0000256" key="2">
    <source>
        <dbReference type="ARBA" id="ARBA00022695"/>
    </source>
</evidence>
<dbReference type="EMBL" id="ACGK02000001">
    <property type="protein sequence ID" value="EGF23276.1"/>
    <property type="molecule type" value="Genomic_DNA"/>
</dbReference>
<keyword evidence="5" id="KW-1185">Reference proteome</keyword>
<feature type="site" description="Transition state stabilizer" evidence="3">
    <location>
        <position position="24"/>
    </location>
</feature>
<dbReference type="Pfam" id="PF01128">
    <property type="entry name" value="IspD"/>
    <property type="match status" value="1"/>
</dbReference>
<evidence type="ECO:0000313" key="4">
    <source>
        <dbReference type="EMBL" id="EGF23276.1"/>
    </source>
</evidence>
<keyword evidence="3" id="KW-0414">Isoprene biosynthesis</keyword>
<keyword evidence="2 3" id="KW-0548">Nucleotidyltransferase</keyword>
<dbReference type="InterPro" id="IPR001228">
    <property type="entry name" value="IspD"/>
</dbReference>
<comment type="catalytic activity">
    <reaction evidence="3">
        <text>2-C-methyl-D-erythritol 4-phosphate + CTP + H(+) = 4-CDP-2-C-methyl-D-erythritol + diphosphate</text>
        <dbReference type="Rhea" id="RHEA:13429"/>
        <dbReference type="ChEBI" id="CHEBI:15378"/>
        <dbReference type="ChEBI" id="CHEBI:33019"/>
        <dbReference type="ChEBI" id="CHEBI:37563"/>
        <dbReference type="ChEBI" id="CHEBI:57823"/>
        <dbReference type="ChEBI" id="CHEBI:58262"/>
        <dbReference type="EC" id="2.7.7.60"/>
    </reaction>
</comment>
<dbReference type="PANTHER" id="PTHR32125">
    <property type="entry name" value="2-C-METHYL-D-ERYTHRITOL 4-PHOSPHATE CYTIDYLYLTRANSFERASE, CHLOROPLASTIC"/>
    <property type="match status" value="1"/>
</dbReference>
<protein>
    <recommendedName>
        <fullName evidence="3">2-C-methyl-D-erythritol 4-phosphate cytidylyltransferase</fullName>
        <ecNumber evidence="3">2.7.7.60</ecNumber>
    </recommendedName>
    <alternativeName>
        <fullName evidence="3">4-diphosphocytidyl-2C-methyl-D-erythritol synthase</fullName>
    </alternativeName>
    <alternativeName>
        <fullName evidence="3">MEP cytidylyltransferase</fullName>
        <shortName evidence="3">MCT</shortName>
    </alternativeName>
</protein>
<evidence type="ECO:0000313" key="5">
    <source>
        <dbReference type="Proteomes" id="UP000005947"/>
    </source>
</evidence>
<comment type="caution">
    <text evidence="4">The sequence shown here is derived from an EMBL/GenBank/DDBJ whole genome shotgun (WGS) entry which is preliminary data.</text>
</comment>
<dbReference type="EC" id="2.7.7.60" evidence="3"/>